<dbReference type="GO" id="GO:0016747">
    <property type="term" value="F:acyltransferase activity, transferring groups other than amino-acyl groups"/>
    <property type="evidence" value="ECO:0007669"/>
    <property type="project" value="InterPro"/>
</dbReference>
<evidence type="ECO:0000313" key="4">
    <source>
        <dbReference type="WBParaSite" id="ACOC_0000891601-mRNA-1"/>
    </source>
</evidence>
<feature type="chain" id="PRO_5006446525" evidence="2">
    <location>
        <begin position="20"/>
        <end position="196"/>
    </location>
</feature>
<organism evidence="4">
    <name type="scientific">Angiostrongylus costaricensis</name>
    <name type="common">Nematode worm</name>
    <dbReference type="NCBI Taxonomy" id="334426"/>
    <lineage>
        <taxon>Eukaryota</taxon>
        <taxon>Metazoa</taxon>
        <taxon>Ecdysozoa</taxon>
        <taxon>Nematoda</taxon>
        <taxon>Chromadorea</taxon>
        <taxon>Rhabditida</taxon>
        <taxon>Rhabditina</taxon>
        <taxon>Rhabditomorpha</taxon>
        <taxon>Strongyloidea</taxon>
        <taxon>Metastrongylidae</taxon>
        <taxon>Angiostrongylus</taxon>
    </lineage>
</organism>
<accession>A0A0R3PT56</accession>
<protein>
    <submittedName>
        <fullName evidence="4">Acyl_transf_3 domain-containing protein</fullName>
    </submittedName>
</protein>
<reference evidence="4" key="1">
    <citation type="submission" date="2017-02" db="UniProtKB">
        <authorList>
            <consortium name="WormBaseParasite"/>
        </authorList>
    </citation>
    <scope>IDENTIFICATION</scope>
</reference>
<name>A0A0R3PT56_ANGCS</name>
<keyword evidence="1" id="KW-1133">Transmembrane helix</keyword>
<dbReference type="InterPro" id="IPR050879">
    <property type="entry name" value="Acyltransferase_3"/>
</dbReference>
<keyword evidence="1" id="KW-0812">Transmembrane</keyword>
<dbReference type="GO" id="GO:0016020">
    <property type="term" value="C:membrane"/>
    <property type="evidence" value="ECO:0007669"/>
    <property type="project" value="TreeGrafter"/>
</dbReference>
<dbReference type="InterPro" id="IPR002656">
    <property type="entry name" value="Acyl_transf_3_dom"/>
</dbReference>
<dbReference type="AlphaFoldDB" id="A0A0R3PT56"/>
<feature type="domain" description="Acyltransferase 3" evidence="3">
    <location>
        <begin position="2"/>
        <end position="79"/>
    </location>
</feature>
<proteinExistence type="predicted"/>
<keyword evidence="2" id="KW-0732">Signal</keyword>
<dbReference type="PANTHER" id="PTHR23028">
    <property type="entry name" value="ACETYLTRANSFERASE"/>
    <property type="match status" value="1"/>
</dbReference>
<evidence type="ECO:0000259" key="3">
    <source>
        <dbReference type="Pfam" id="PF01757"/>
    </source>
</evidence>
<dbReference type="Pfam" id="PF01757">
    <property type="entry name" value="Acyl_transf_3"/>
    <property type="match status" value="1"/>
</dbReference>
<evidence type="ECO:0000256" key="2">
    <source>
        <dbReference type="SAM" id="SignalP"/>
    </source>
</evidence>
<dbReference type="GO" id="GO:0000271">
    <property type="term" value="P:polysaccharide biosynthetic process"/>
    <property type="evidence" value="ECO:0007669"/>
    <property type="project" value="TreeGrafter"/>
</dbReference>
<dbReference type="WBParaSite" id="ACOC_0000891601-mRNA-1">
    <property type="protein sequence ID" value="ACOC_0000891601-mRNA-1"/>
    <property type="gene ID" value="ACOC_0000891601"/>
</dbReference>
<dbReference type="PANTHER" id="PTHR23028:SF53">
    <property type="entry name" value="ACYL_TRANSF_3 DOMAIN-CONTAINING PROTEIN"/>
    <property type="match status" value="1"/>
</dbReference>
<evidence type="ECO:0000256" key="1">
    <source>
        <dbReference type="SAM" id="Phobius"/>
    </source>
</evidence>
<keyword evidence="1" id="KW-0472">Membrane</keyword>
<feature type="signal peptide" evidence="2">
    <location>
        <begin position="1"/>
        <end position="19"/>
    </location>
</feature>
<sequence length="196" mass="22513">LQGIRALAIVAVLLFHFYPEHFPNGYLGVDQFFVMSGFLMSMILEREKNIGFREIGHFYYRRVRRILPSYLLVILFPLVASSCFLLQCLQVDNLNSAVHAVMFTTNIKAADSVRNYLKMVSSTKTTTSTALNGWHRLVSAKPIRTLCFYLLSRTRVQMYVHFKYRSSPYFFVIQAASIGPEIFAASPYSLYPTLQN</sequence>
<feature type="transmembrane region" description="Helical" evidence="1">
    <location>
        <begin position="66"/>
        <end position="87"/>
    </location>
</feature>